<organism evidence="7 8">
    <name type="scientific">Marinobacter salinisoli</name>
    <dbReference type="NCBI Taxonomy" id="2769486"/>
    <lineage>
        <taxon>Bacteria</taxon>
        <taxon>Pseudomonadati</taxon>
        <taxon>Pseudomonadota</taxon>
        <taxon>Gammaproteobacteria</taxon>
        <taxon>Pseudomonadales</taxon>
        <taxon>Marinobacteraceae</taxon>
        <taxon>Marinobacter</taxon>
    </lineage>
</organism>
<dbReference type="PANTHER" id="PTHR30329:SF21">
    <property type="entry name" value="LIPOPROTEIN YIAD-RELATED"/>
    <property type="match status" value="1"/>
</dbReference>
<keyword evidence="8" id="KW-1185">Reference proteome</keyword>
<dbReference type="Gene3D" id="3.30.1330.60">
    <property type="entry name" value="OmpA-like domain"/>
    <property type="match status" value="1"/>
</dbReference>
<keyword evidence="3" id="KW-0998">Cell outer membrane</keyword>
<evidence type="ECO:0000313" key="8">
    <source>
        <dbReference type="Proteomes" id="UP000663555"/>
    </source>
</evidence>
<evidence type="ECO:0000256" key="3">
    <source>
        <dbReference type="ARBA" id="ARBA00023237"/>
    </source>
</evidence>
<evidence type="ECO:0000256" key="4">
    <source>
        <dbReference type="PROSITE-ProRule" id="PRU00473"/>
    </source>
</evidence>
<reference evidence="7 8" key="1">
    <citation type="submission" date="2021-03" db="EMBL/GenBank/DDBJ databases">
        <title>Genome sequencing of Marinobacter sp. LPB0319.</title>
        <authorList>
            <person name="Kim J."/>
        </authorList>
    </citation>
    <scope>NUCLEOTIDE SEQUENCE [LARGE SCALE GENOMIC DNA]</scope>
    <source>
        <strain evidence="7 8">LPB0319</strain>
    </source>
</reference>
<dbReference type="InterPro" id="IPR050330">
    <property type="entry name" value="Bact_OuterMem_StrucFunc"/>
</dbReference>
<dbReference type="RefSeq" id="WP_206644296.1">
    <property type="nucleotide sequence ID" value="NZ_CP071247.1"/>
</dbReference>
<evidence type="ECO:0000259" key="6">
    <source>
        <dbReference type="PROSITE" id="PS51123"/>
    </source>
</evidence>
<dbReference type="EMBL" id="CP071247">
    <property type="protein sequence ID" value="QSP95089.1"/>
    <property type="molecule type" value="Genomic_DNA"/>
</dbReference>
<dbReference type="SUPFAM" id="SSF103088">
    <property type="entry name" value="OmpA-like"/>
    <property type="match status" value="1"/>
</dbReference>
<proteinExistence type="predicted"/>
<comment type="subcellular location">
    <subcellularLocation>
        <location evidence="1">Cell outer membrane</location>
    </subcellularLocation>
</comment>
<feature type="domain" description="OmpA-like" evidence="6">
    <location>
        <begin position="41"/>
        <end position="156"/>
    </location>
</feature>
<name>A0ABX7MSG0_9GAMM</name>
<feature type="region of interest" description="Disordered" evidence="5">
    <location>
        <begin position="135"/>
        <end position="156"/>
    </location>
</feature>
<dbReference type="InterPro" id="IPR006664">
    <property type="entry name" value="OMP_bac"/>
</dbReference>
<dbReference type="PRINTS" id="PR01021">
    <property type="entry name" value="OMPADOMAIN"/>
</dbReference>
<evidence type="ECO:0000256" key="1">
    <source>
        <dbReference type="ARBA" id="ARBA00004442"/>
    </source>
</evidence>
<protein>
    <submittedName>
        <fullName evidence="7">OmpA family protein</fullName>
    </submittedName>
</protein>
<dbReference type="PANTHER" id="PTHR30329">
    <property type="entry name" value="STATOR ELEMENT OF FLAGELLAR MOTOR COMPLEX"/>
    <property type="match status" value="1"/>
</dbReference>
<gene>
    <name evidence="7" type="ORF">LPB19_01310</name>
</gene>
<dbReference type="Pfam" id="PF00691">
    <property type="entry name" value="OmpA"/>
    <property type="match status" value="1"/>
</dbReference>
<evidence type="ECO:0000313" key="7">
    <source>
        <dbReference type="EMBL" id="QSP95089.1"/>
    </source>
</evidence>
<dbReference type="CDD" id="cd07185">
    <property type="entry name" value="OmpA_C-like"/>
    <property type="match status" value="1"/>
</dbReference>
<dbReference type="InterPro" id="IPR006665">
    <property type="entry name" value="OmpA-like"/>
</dbReference>
<dbReference type="PROSITE" id="PS51123">
    <property type="entry name" value="OMPA_2"/>
    <property type="match status" value="1"/>
</dbReference>
<sequence>MSIAIPETSSRYQPYSLHVLEQRALDNKVSVLSSKELKQRLDLTGRAIVGGIIFEHDSASILENSKPALGQVAALLSSTTDLKLYVVGHTDNTGDLEYNRRLSESRARSVVDHLVTFHGIARDRLQGFGIASLSPEGSNTSAEGRAQNRRAELVVQ</sequence>
<evidence type="ECO:0000256" key="2">
    <source>
        <dbReference type="ARBA" id="ARBA00023136"/>
    </source>
</evidence>
<dbReference type="InterPro" id="IPR036737">
    <property type="entry name" value="OmpA-like_sf"/>
</dbReference>
<accession>A0ABX7MSG0</accession>
<keyword evidence="2 4" id="KW-0472">Membrane</keyword>
<evidence type="ECO:0000256" key="5">
    <source>
        <dbReference type="SAM" id="MobiDB-lite"/>
    </source>
</evidence>
<dbReference type="Proteomes" id="UP000663555">
    <property type="component" value="Chromosome"/>
</dbReference>